<dbReference type="Gene3D" id="2.60.40.10">
    <property type="entry name" value="Immunoglobulins"/>
    <property type="match status" value="1"/>
</dbReference>
<dbReference type="CDD" id="cd11325">
    <property type="entry name" value="AmyAc_GTHase"/>
    <property type="match status" value="1"/>
</dbReference>
<dbReference type="EMBL" id="PVZS01000004">
    <property type="protein sequence ID" value="PSC06268.1"/>
    <property type="molecule type" value="Genomic_DNA"/>
</dbReference>
<comment type="catalytic activity">
    <reaction evidence="12 14">
        <text>hydrolysis of (1-&gt;4)-alpha-D-glucosidic linkage in 4-alpha-D-[(1-&gt;4)-alpha-D-glucanosyl]n trehalose to yield trehalose and (1-&gt;4)-alpha-D-glucan.</text>
        <dbReference type="EC" id="3.2.1.141"/>
    </reaction>
</comment>
<evidence type="ECO:0000313" key="20">
    <source>
        <dbReference type="Proteomes" id="UP000239772"/>
    </source>
</evidence>
<dbReference type="InterPro" id="IPR014756">
    <property type="entry name" value="Ig_E-set"/>
</dbReference>
<evidence type="ECO:0000256" key="17">
    <source>
        <dbReference type="PIRSR" id="PIRSR006337-3"/>
    </source>
</evidence>
<keyword evidence="9 14" id="KW-0326">Glycosidase</keyword>
<evidence type="ECO:0000256" key="2">
    <source>
        <dbReference type="ARBA" id="ARBA00005199"/>
    </source>
</evidence>
<keyword evidence="20" id="KW-1185">Reference proteome</keyword>
<evidence type="ECO:0000256" key="4">
    <source>
        <dbReference type="ARBA" id="ARBA00012268"/>
    </source>
</evidence>
<dbReference type="RefSeq" id="WP_106335674.1">
    <property type="nucleotide sequence ID" value="NZ_PVZS01000004.1"/>
</dbReference>
<feature type="active site" description="Nucleophile" evidence="15">
    <location>
        <position position="273"/>
    </location>
</feature>
<feature type="binding site" evidence="16">
    <location>
        <begin position="334"/>
        <end position="338"/>
    </location>
    <ligand>
        <name>substrate</name>
    </ligand>
</feature>
<sequence>MARTRGAGPLAACSFRDLPFGARVTPDGVRFRIWAPKQPKLRLILENADPVPMVAEPGGWLSAFAPGLRAGARYGFLTADGTRIPDPASRFQPEDVHGPSEVVDPAAFRWRVNDWTGRPWEDCVLYELHVGAFTPEGTFRAAIGKLDHVARLGATAIELMPVGDFGGVRNWGYDGVLPYAPDSAYGRPEDLKALVDAAHERGLMVFLDVIYNHFGPDGNYLPLYAPVFTDRHKSPWGKGIDYDGPDSRPIRDFAVENALYWLEEYRFDGLRLDAVHAIMDDSGEHLLHEIARRVREEVTGRHIHLVLENEENTPDLLVRDETLRPRFFTAQWNDDVHHVLHTAVMGESAGYYAEYAGDDAKLARALAEGFAFQGEMMSYRGSARGAPSGALPPTAFVAFLQNHDQVGNRAFGDRIAASARPEAVEAAMAVVLLSPQIPMLFMGEEWGTTRPFPFFCGFGEELGEAVRKGRREEFARFPEFRDESARRRIPDPTAEATFISAKLDWEALEEPAHARRLEFYRRLLALRRERIVPRLRDIRRGGRSQALGPGAVAVAWDLAGGGSLRLFANLSAEGRKAPGLPAGSPLFVQGEAAGGRLGPWSVAWWLEEPASP</sequence>
<dbReference type="Pfam" id="PF11941">
    <property type="entry name" value="DUF3459"/>
    <property type="match status" value="1"/>
</dbReference>
<dbReference type="PIRSF" id="PIRSF006337">
    <property type="entry name" value="Trehalose_TreZ"/>
    <property type="match status" value="1"/>
</dbReference>
<evidence type="ECO:0000256" key="9">
    <source>
        <dbReference type="ARBA" id="ARBA00023295"/>
    </source>
</evidence>
<evidence type="ECO:0000256" key="10">
    <source>
        <dbReference type="ARBA" id="ARBA00032057"/>
    </source>
</evidence>
<evidence type="ECO:0000256" key="12">
    <source>
        <dbReference type="ARBA" id="ARBA00034013"/>
    </source>
</evidence>
<proteinExistence type="inferred from homology"/>
<dbReference type="OrthoDB" id="9800174at2"/>
<comment type="pathway">
    <text evidence="2 14">Glycan biosynthesis; trehalose biosynthesis.</text>
</comment>
<dbReference type="GO" id="GO:0005992">
    <property type="term" value="P:trehalose biosynthetic process"/>
    <property type="evidence" value="ECO:0007669"/>
    <property type="project" value="UniProtKB-UniRule"/>
</dbReference>
<keyword evidence="8" id="KW-0119">Carbohydrate metabolism</keyword>
<evidence type="ECO:0000256" key="8">
    <source>
        <dbReference type="ARBA" id="ARBA00023277"/>
    </source>
</evidence>
<evidence type="ECO:0000256" key="15">
    <source>
        <dbReference type="PIRSR" id="PIRSR006337-1"/>
    </source>
</evidence>
<keyword evidence="6" id="KW-0963">Cytoplasm</keyword>
<evidence type="ECO:0000256" key="6">
    <source>
        <dbReference type="ARBA" id="ARBA00022490"/>
    </source>
</evidence>
<evidence type="ECO:0000256" key="11">
    <source>
        <dbReference type="ARBA" id="ARBA00033284"/>
    </source>
</evidence>
<dbReference type="InterPro" id="IPR013783">
    <property type="entry name" value="Ig-like_fold"/>
</dbReference>
<dbReference type="CDD" id="cd02853">
    <property type="entry name" value="E_set_MTHase_like_N"/>
    <property type="match status" value="1"/>
</dbReference>
<name>A0A2T1HXG7_9HYPH</name>
<dbReference type="GO" id="GO:0033942">
    <property type="term" value="F:4-alpha-D-(1-&gt;4)-alpha-D-glucanotrehalose trehalohydrolase activity"/>
    <property type="evidence" value="ECO:0007669"/>
    <property type="project" value="UniProtKB-EC"/>
</dbReference>
<dbReference type="SUPFAM" id="SSF81296">
    <property type="entry name" value="E set domains"/>
    <property type="match status" value="1"/>
</dbReference>
<evidence type="ECO:0000259" key="18">
    <source>
        <dbReference type="SMART" id="SM00642"/>
    </source>
</evidence>
<evidence type="ECO:0000256" key="14">
    <source>
        <dbReference type="PIRNR" id="PIRNR006337"/>
    </source>
</evidence>
<feature type="binding site" evidence="16">
    <location>
        <begin position="271"/>
        <end position="276"/>
    </location>
    <ligand>
        <name>substrate</name>
    </ligand>
</feature>
<comment type="similarity">
    <text evidence="3 14">Belongs to the glycosyl hydrolase 13 family.</text>
</comment>
<evidence type="ECO:0000256" key="13">
    <source>
        <dbReference type="NCBIfam" id="TIGR02402"/>
    </source>
</evidence>
<evidence type="ECO:0000313" key="19">
    <source>
        <dbReference type="EMBL" id="PSC06268.1"/>
    </source>
</evidence>
<dbReference type="PANTHER" id="PTHR43651">
    <property type="entry name" value="1,4-ALPHA-GLUCAN-BRANCHING ENZYME"/>
    <property type="match status" value="1"/>
</dbReference>
<evidence type="ECO:0000256" key="5">
    <source>
        <dbReference type="ARBA" id="ARBA00015938"/>
    </source>
</evidence>
<dbReference type="SMART" id="SM00642">
    <property type="entry name" value="Aamy"/>
    <property type="match status" value="1"/>
</dbReference>
<dbReference type="PANTHER" id="PTHR43651:SF11">
    <property type="entry name" value="MALTO-OLIGOSYLTREHALOSE TREHALOHYDROLASE"/>
    <property type="match status" value="1"/>
</dbReference>
<dbReference type="InterPro" id="IPR017853">
    <property type="entry name" value="GH"/>
</dbReference>
<dbReference type="Gene3D" id="3.20.20.80">
    <property type="entry name" value="Glycosidases"/>
    <property type="match status" value="1"/>
</dbReference>
<dbReference type="InterPro" id="IPR022567">
    <property type="entry name" value="DUF3459"/>
</dbReference>
<dbReference type="AlphaFoldDB" id="A0A2T1HXG7"/>
<dbReference type="Pfam" id="PF00128">
    <property type="entry name" value="Alpha-amylase"/>
    <property type="match status" value="1"/>
</dbReference>
<accession>A0A2T1HXG7</accession>
<dbReference type="NCBIfam" id="TIGR02402">
    <property type="entry name" value="trehalose_TreZ"/>
    <property type="match status" value="1"/>
</dbReference>
<feature type="active site" description="Proton donor" evidence="15">
    <location>
        <position position="308"/>
    </location>
</feature>
<reference evidence="20" key="1">
    <citation type="submission" date="2018-03" db="EMBL/GenBank/DDBJ databases">
        <authorList>
            <person name="Sun L."/>
            <person name="Liu H."/>
            <person name="Chen W."/>
            <person name="Huang K."/>
            <person name="Liu W."/>
            <person name="Gao X."/>
        </authorList>
    </citation>
    <scope>NUCLEOTIDE SEQUENCE [LARGE SCALE GENOMIC DNA]</scope>
    <source>
        <strain evidence="20">SH9</strain>
    </source>
</reference>
<comment type="subcellular location">
    <subcellularLocation>
        <location evidence="1 15">Cytoplasm</location>
    </subcellularLocation>
</comment>
<feature type="site" description="Transition state stabilizer" evidence="17">
    <location>
        <position position="404"/>
    </location>
</feature>
<dbReference type="Gene3D" id="1.10.10.760">
    <property type="entry name" value="E-set domains of sugar-utilizing enzymes"/>
    <property type="match status" value="1"/>
</dbReference>
<dbReference type="InterPro" id="IPR012768">
    <property type="entry name" value="Trehalose_TreZ"/>
</dbReference>
<evidence type="ECO:0000256" key="3">
    <source>
        <dbReference type="ARBA" id="ARBA00008061"/>
    </source>
</evidence>
<comment type="caution">
    <text evidence="19">The sequence shown here is derived from an EMBL/GenBank/DDBJ whole genome shotgun (WGS) entry which is preliminary data.</text>
</comment>
<organism evidence="19 20">
    <name type="scientific">Alsobacter soli</name>
    <dbReference type="NCBI Taxonomy" id="2109933"/>
    <lineage>
        <taxon>Bacteria</taxon>
        <taxon>Pseudomonadati</taxon>
        <taxon>Pseudomonadota</taxon>
        <taxon>Alphaproteobacteria</taxon>
        <taxon>Hyphomicrobiales</taxon>
        <taxon>Alsobacteraceae</taxon>
        <taxon>Alsobacter</taxon>
    </lineage>
</organism>
<dbReference type="SUPFAM" id="SSF51445">
    <property type="entry name" value="(Trans)glycosidases"/>
    <property type="match status" value="1"/>
</dbReference>
<dbReference type="InterPro" id="IPR006047">
    <property type="entry name" value="GH13_cat_dom"/>
</dbReference>
<feature type="binding site" evidence="16">
    <location>
        <begin position="403"/>
        <end position="408"/>
    </location>
    <ligand>
        <name>substrate</name>
    </ligand>
</feature>
<feature type="domain" description="Glycosyl hydrolase family 13 catalytic" evidence="18">
    <location>
        <begin position="127"/>
        <end position="527"/>
    </location>
</feature>
<gene>
    <name evidence="19" type="primary">treZ</name>
    <name evidence="19" type="ORF">SLNSH_05150</name>
</gene>
<dbReference type="InterPro" id="IPR044901">
    <property type="entry name" value="Trehalose_TreZ_E-set_sf"/>
</dbReference>
<evidence type="ECO:0000256" key="16">
    <source>
        <dbReference type="PIRSR" id="PIRSR006337-2"/>
    </source>
</evidence>
<keyword evidence="7 14" id="KW-0378">Hydrolase</keyword>
<evidence type="ECO:0000256" key="7">
    <source>
        <dbReference type="ARBA" id="ARBA00022801"/>
    </source>
</evidence>
<protein>
    <recommendedName>
        <fullName evidence="5 13">Malto-oligosyltrehalose trehalohydrolase</fullName>
        <shortName evidence="14">MTHase</shortName>
        <ecNumber evidence="4 13">3.2.1.141</ecNumber>
    </recommendedName>
    <alternativeName>
        <fullName evidence="11 14">4-alpha-D-((1-&gt;4)-alpha-D-glucano)trehalose trehalohydrolase</fullName>
    </alternativeName>
    <alternativeName>
        <fullName evidence="10 14">Maltooligosyl trehalose trehalohydrolase</fullName>
    </alternativeName>
</protein>
<dbReference type="Proteomes" id="UP000239772">
    <property type="component" value="Unassembled WGS sequence"/>
</dbReference>
<dbReference type="GO" id="GO:0005737">
    <property type="term" value="C:cytoplasm"/>
    <property type="evidence" value="ECO:0007669"/>
    <property type="project" value="UniProtKB-SubCell"/>
</dbReference>
<evidence type="ECO:0000256" key="1">
    <source>
        <dbReference type="ARBA" id="ARBA00004496"/>
    </source>
</evidence>
<dbReference type="EC" id="3.2.1.141" evidence="4 13"/>
<dbReference type="UniPathway" id="UPA00299"/>